<evidence type="ECO:0000313" key="5">
    <source>
        <dbReference type="Proteomes" id="UP000318509"/>
    </source>
</evidence>
<protein>
    <submittedName>
        <fullName evidence="4">Twin-arginine translocation signal domain-containing protein</fullName>
    </submittedName>
</protein>
<dbReference type="Pfam" id="PF13458">
    <property type="entry name" value="Peripla_BP_6"/>
    <property type="match status" value="1"/>
</dbReference>
<dbReference type="InterPro" id="IPR028082">
    <property type="entry name" value="Peripla_BP_I"/>
</dbReference>
<dbReference type="CDD" id="cd06332">
    <property type="entry name" value="PBP1_aromatic_compounds-like"/>
    <property type="match status" value="1"/>
</dbReference>
<dbReference type="PANTHER" id="PTHR30483">
    <property type="entry name" value="LEUCINE-SPECIFIC-BINDING PROTEIN"/>
    <property type="match status" value="1"/>
</dbReference>
<proteinExistence type="inferred from homology"/>
<dbReference type="NCBIfam" id="TIGR01409">
    <property type="entry name" value="TAT_signal_seq"/>
    <property type="match status" value="1"/>
</dbReference>
<evidence type="ECO:0000259" key="3">
    <source>
        <dbReference type="Pfam" id="PF13458"/>
    </source>
</evidence>
<dbReference type="InterPro" id="IPR006311">
    <property type="entry name" value="TAT_signal"/>
</dbReference>
<comment type="caution">
    <text evidence="4">The sequence shown here is derived from an EMBL/GenBank/DDBJ whole genome shotgun (WGS) entry which is preliminary data.</text>
</comment>
<accession>A0A537JZ85</accession>
<comment type="similarity">
    <text evidence="1">Belongs to the leucine-binding protein family.</text>
</comment>
<dbReference type="PANTHER" id="PTHR30483:SF6">
    <property type="entry name" value="PERIPLASMIC BINDING PROTEIN OF ABC TRANSPORTER FOR NATURAL AMINO ACIDS"/>
    <property type="match status" value="1"/>
</dbReference>
<dbReference type="EMBL" id="VBAK01000134">
    <property type="protein sequence ID" value="TMI88849.1"/>
    <property type="molecule type" value="Genomic_DNA"/>
</dbReference>
<evidence type="ECO:0000313" key="4">
    <source>
        <dbReference type="EMBL" id="TMI88849.1"/>
    </source>
</evidence>
<name>A0A537JZ85_9BACT</name>
<dbReference type="InterPro" id="IPR051010">
    <property type="entry name" value="BCAA_transport"/>
</dbReference>
<evidence type="ECO:0000256" key="2">
    <source>
        <dbReference type="ARBA" id="ARBA00022729"/>
    </source>
</evidence>
<evidence type="ECO:0000256" key="1">
    <source>
        <dbReference type="ARBA" id="ARBA00010062"/>
    </source>
</evidence>
<reference evidence="4 5" key="1">
    <citation type="journal article" date="2019" name="Nat. Microbiol.">
        <title>Mediterranean grassland soil C-N compound turnover is dependent on rainfall and depth, and is mediated by genomically divergent microorganisms.</title>
        <authorList>
            <person name="Diamond S."/>
            <person name="Andeer P.F."/>
            <person name="Li Z."/>
            <person name="Crits-Christoph A."/>
            <person name="Burstein D."/>
            <person name="Anantharaman K."/>
            <person name="Lane K.R."/>
            <person name="Thomas B.C."/>
            <person name="Pan C."/>
            <person name="Northen T.R."/>
            <person name="Banfield J.F."/>
        </authorList>
    </citation>
    <scope>NUCLEOTIDE SEQUENCE [LARGE SCALE GENOMIC DNA]</scope>
    <source>
        <strain evidence="4">NP_3</strain>
    </source>
</reference>
<keyword evidence="2" id="KW-0732">Signal</keyword>
<gene>
    <name evidence="4" type="ORF">E6H00_11450</name>
</gene>
<dbReference type="PROSITE" id="PS51318">
    <property type="entry name" value="TAT"/>
    <property type="match status" value="1"/>
</dbReference>
<organism evidence="4 5">
    <name type="scientific">Candidatus Segetimicrobium genomatis</name>
    <dbReference type="NCBI Taxonomy" id="2569760"/>
    <lineage>
        <taxon>Bacteria</taxon>
        <taxon>Bacillati</taxon>
        <taxon>Candidatus Sysuimicrobiota</taxon>
        <taxon>Candidatus Sysuimicrobiia</taxon>
        <taxon>Candidatus Sysuimicrobiales</taxon>
        <taxon>Candidatus Segetimicrobiaceae</taxon>
        <taxon>Candidatus Segetimicrobium</taxon>
    </lineage>
</organism>
<feature type="domain" description="Leucine-binding protein" evidence="3">
    <location>
        <begin position="42"/>
        <end position="382"/>
    </location>
</feature>
<dbReference type="SUPFAM" id="SSF53822">
    <property type="entry name" value="Periplasmic binding protein-like I"/>
    <property type="match status" value="1"/>
</dbReference>
<dbReference type="InterPro" id="IPR019546">
    <property type="entry name" value="TAT_signal_bac_arc"/>
</dbReference>
<dbReference type="AlphaFoldDB" id="A0A537JZ85"/>
<dbReference type="Gene3D" id="3.40.50.2300">
    <property type="match status" value="2"/>
</dbReference>
<dbReference type="Proteomes" id="UP000318509">
    <property type="component" value="Unassembled WGS sequence"/>
</dbReference>
<sequence>MAARIARRAFLKGGVAVAGAAAAAGLERLRPLVYAQTSPAAPIRIGFLADITGTVAQSGRDMLDGFQLYLAERGSVMAGRQVQLIVEDAGGVPANALTKARKMVEQDQVHMLTAPLLASEGYAVRDYIVDRNVPTLFAVSSADDLTQRKRAPFFIRTGWSSSQPSHPFGEWVAATLKYKKIATIGSDYAFGYEVVGGFQRTFELHGGQIVQKLWAPLGTPDFSPYVTQIRRDVDAVFAIPVGADVLRFVKAYRQYGLKDRLPLIGGGLLTDESNIRGMDPDDAAGVITPLMWSAALTTPQARKFVEAYTAKYHKDPSYYAETNYSGAMWVEAAVQALGGRIEDREAFLRALRAVQLPNAPRGPMRLDSYQNVVQNVYVRKVDVRGGHPANAVIDTFHNVSQFWKFPPEEFLRQPVYDRGYPPCRYCG</sequence>
<dbReference type="InterPro" id="IPR028081">
    <property type="entry name" value="Leu-bd"/>
</dbReference>